<dbReference type="PROSITE" id="PS50072">
    <property type="entry name" value="CSA_PPIASE_2"/>
    <property type="match status" value="1"/>
</dbReference>
<dbReference type="SUPFAM" id="SSF50891">
    <property type="entry name" value="Cyclophilin-like"/>
    <property type="match status" value="1"/>
</dbReference>
<dbReference type="InterPro" id="IPR002130">
    <property type="entry name" value="Cyclophilin-type_PPIase_dom"/>
</dbReference>
<comment type="caution">
    <text evidence="3">The sequence shown here is derived from an EMBL/GenBank/DDBJ whole genome shotgun (WGS) entry which is preliminary data.</text>
</comment>
<feature type="compositionally biased region" description="Basic and acidic residues" evidence="1">
    <location>
        <begin position="180"/>
        <end position="190"/>
    </location>
</feature>
<dbReference type="GO" id="GO:0006457">
    <property type="term" value="P:protein folding"/>
    <property type="evidence" value="ECO:0007669"/>
    <property type="project" value="TreeGrafter"/>
</dbReference>
<dbReference type="OrthoDB" id="193499at2759"/>
<name>W7TBA9_9STRA</name>
<evidence type="ECO:0000259" key="2">
    <source>
        <dbReference type="PROSITE" id="PS50072"/>
    </source>
</evidence>
<evidence type="ECO:0000313" key="4">
    <source>
        <dbReference type="Proteomes" id="UP000019335"/>
    </source>
</evidence>
<dbReference type="GO" id="GO:0016018">
    <property type="term" value="F:cyclosporin A binding"/>
    <property type="evidence" value="ECO:0007669"/>
    <property type="project" value="TreeGrafter"/>
</dbReference>
<feature type="domain" description="PPIase cyclophilin-type" evidence="2">
    <location>
        <begin position="219"/>
        <end position="401"/>
    </location>
</feature>
<evidence type="ECO:0000313" key="3">
    <source>
        <dbReference type="EMBL" id="EWM24385.1"/>
    </source>
</evidence>
<dbReference type="Gene3D" id="2.40.100.10">
    <property type="entry name" value="Cyclophilin-like"/>
    <property type="match status" value="1"/>
</dbReference>
<feature type="compositionally biased region" description="Basic and acidic residues" evidence="1">
    <location>
        <begin position="139"/>
        <end position="152"/>
    </location>
</feature>
<dbReference type="PANTHER" id="PTHR11071">
    <property type="entry name" value="PEPTIDYL-PROLYL CIS-TRANS ISOMERASE"/>
    <property type="match status" value="1"/>
</dbReference>
<feature type="region of interest" description="Disordered" evidence="1">
    <location>
        <begin position="289"/>
        <end position="316"/>
    </location>
</feature>
<keyword evidence="4" id="KW-1185">Reference proteome</keyword>
<dbReference type="Proteomes" id="UP000019335">
    <property type="component" value="Chromosome 14"/>
</dbReference>
<dbReference type="PANTHER" id="PTHR11071:SF561">
    <property type="entry name" value="PEPTIDYL-PROLYL CIS-TRANS ISOMERASE D-RELATED"/>
    <property type="match status" value="1"/>
</dbReference>
<reference evidence="3 4" key="1">
    <citation type="journal article" date="2014" name="Mol. Plant">
        <title>Chromosome Scale Genome Assembly and Transcriptome Profiling of Nannochloropsis gaditana in Nitrogen Depletion.</title>
        <authorList>
            <person name="Corteggiani Carpinelli E."/>
            <person name="Telatin A."/>
            <person name="Vitulo N."/>
            <person name="Forcato C."/>
            <person name="D'Angelo M."/>
            <person name="Schiavon R."/>
            <person name="Vezzi A."/>
            <person name="Giacometti G.M."/>
            <person name="Morosinotto T."/>
            <person name="Valle G."/>
        </authorList>
    </citation>
    <scope>NUCLEOTIDE SEQUENCE [LARGE SCALE GENOMIC DNA]</scope>
    <source>
        <strain evidence="3 4">B-31</strain>
    </source>
</reference>
<dbReference type="InterPro" id="IPR029000">
    <property type="entry name" value="Cyclophilin-like_dom_sf"/>
</dbReference>
<dbReference type="GO" id="GO:0005737">
    <property type="term" value="C:cytoplasm"/>
    <property type="evidence" value="ECO:0007669"/>
    <property type="project" value="TreeGrafter"/>
</dbReference>
<accession>W7TBA9</accession>
<dbReference type="GO" id="GO:0003755">
    <property type="term" value="F:peptidyl-prolyl cis-trans isomerase activity"/>
    <property type="evidence" value="ECO:0007669"/>
    <property type="project" value="InterPro"/>
</dbReference>
<evidence type="ECO:0000256" key="1">
    <source>
        <dbReference type="SAM" id="MobiDB-lite"/>
    </source>
</evidence>
<feature type="compositionally biased region" description="Low complexity" evidence="1">
    <location>
        <begin position="86"/>
        <end position="115"/>
    </location>
</feature>
<dbReference type="Pfam" id="PF00160">
    <property type="entry name" value="Pro_isomerase"/>
    <property type="match status" value="1"/>
</dbReference>
<gene>
    <name evidence="3" type="ORF">Naga_100508g3</name>
</gene>
<sequence>MLCSRTGTGSRRGAGTWIRTATMRRLRTVIPRKAHAKGHPSRTLGHGVQLENSARSSAASVFGVPFTPVLSISSIPLGGAFSRPRSNSNSSSSSSSSSDSSSSDDSSHSSSSNSSRNLARRHHSTKTSAHAQAVEEEGGDGREGGKNIEKGRPGTRSGVRPKGTPFRPSRGDNGRGWYELYKEAGPEGFKRYRPPTPFDWSPPSTATPPSEAPRRSKVFLGISLDKEPLGRIVLELADDILPLAAENFRLLCQGAGREGGREGGKTGLGYAGSRIHRVVKGAGIVGGDLSTARAPPSSGAIRPRQRQGGAGNHSGLGPRFFPDESFQIPHTGPGLLSMVSAGAHRNGSVFHISTHACPHLDGRSVVFGRVVGGVEVLEAVANTYTIRGRPVAVVRVEEAGVMEAE</sequence>
<proteinExistence type="predicted"/>
<dbReference type="EMBL" id="AZIL01001297">
    <property type="protein sequence ID" value="EWM24385.1"/>
    <property type="molecule type" value="Genomic_DNA"/>
</dbReference>
<keyword evidence="3" id="KW-0413">Isomerase</keyword>
<organism evidence="3 4">
    <name type="scientific">Nannochloropsis gaditana</name>
    <dbReference type="NCBI Taxonomy" id="72520"/>
    <lineage>
        <taxon>Eukaryota</taxon>
        <taxon>Sar</taxon>
        <taxon>Stramenopiles</taxon>
        <taxon>Ochrophyta</taxon>
        <taxon>Eustigmatophyceae</taxon>
        <taxon>Eustigmatales</taxon>
        <taxon>Monodopsidaceae</taxon>
        <taxon>Nannochloropsis</taxon>
    </lineage>
</organism>
<protein>
    <submittedName>
        <fullName evidence="3">Peptidyl-prolyl cis-trans isomerase</fullName>
    </submittedName>
</protein>
<dbReference type="PRINTS" id="PR00153">
    <property type="entry name" value="CSAPPISMRASE"/>
</dbReference>
<dbReference type="AlphaFoldDB" id="W7TBA9"/>
<feature type="region of interest" description="Disordered" evidence="1">
    <location>
        <begin position="81"/>
        <end position="213"/>
    </location>
</feature>